<dbReference type="InterPro" id="IPR019741">
    <property type="entry name" value="Galactokinase_CS"/>
</dbReference>
<evidence type="ECO:0000256" key="1">
    <source>
        <dbReference type="ARBA" id="ARBA00022679"/>
    </source>
</evidence>
<dbReference type="NCBIfam" id="TIGR00131">
    <property type="entry name" value="gal_kin"/>
    <property type="match status" value="1"/>
</dbReference>
<dbReference type="InterPro" id="IPR006204">
    <property type="entry name" value="GHMP_kinase_N_dom"/>
</dbReference>
<name>A0A8T1W2Q1_9STRA</name>
<dbReference type="InterPro" id="IPR000705">
    <property type="entry name" value="Galactokinase"/>
</dbReference>
<evidence type="ECO:0000313" key="9">
    <source>
        <dbReference type="Proteomes" id="UP000694044"/>
    </source>
</evidence>
<dbReference type="GO" id="GO:0004335">
    <property type="term" value="F:galactokinase activity"/>
    <property type="evidence" value="ECO:0007669"/>
    <property type="project" value="InterPro"/>
</dbReference>
<dbReference type="AlphaFoldDB" id="A0A8T1W2Q1"/>
<dbReference type="PROSITE" id="PS00106">
    <property type="entry name" value="GALACTOKINASE"/>
    <property type="match status" value="1"/>
</dbReference>
<evidence type="ECO:0000259" key="7">
    <source>
        <dbReference type="Pfam" id="PF10509"/>
    </source>
</evidence>
<gene>
    <name evidence="8" type="primary">GAL1</name>
    <name evidence="8" type="ORF">PHYPSEUDO_000322</name>
</gene>
<dbReference type="Pfam" id="PF00288">
    <property type="entry name" value="GHMP_kinases_N"/>
    <property type="match status" value="1"/>
</dbReference>
<keyword evidence="9" id="KW-1185">Reference proteome</keyword>
<dbReference type="InterPro" id="IPR013750">
    <property type="entry name" value="GHMP_kinase_C_dom"/>
</dbReference>
<keyword evidence="3" id="KW-0418">Kinase</keyword>
<dbReference type="PANTHER" id="PTHR10457:SF7">
    <property type="entry name" value="GALACTOKINASE-RELATED"/>
    <property type="match status" value="1"/>
</dbReference>
<evidence type="ECO:0000256" key="3">
    <source>
        <dbReference type="ARBA" id="ARBA00022777"/>
    </source>
</evidence>
<dbReference type="Pfam" id="PF08544">
    <property type="entry name" value="GHMP_kinases_C"/>
    <property type="match status" value="1"/>
</dbReference>
<feature type="domain" description="GHMP kinase N-terminal" evidence="5">
    <location>
        <begin position="150"/>
        <end position="222"/>
    </location>
</feature>
<feature type="domain" description="Galactokinase N-terminal" evidence="7">
    <location>
        <begin position="31"/>
        <end position="77"/>
    </location>
</feature>
<dbReference type="InterPro" id="IPR006203">
    <property type="entry name" value="GHMP_knse_ATP-bd_CS"/>
</dbReference>
<dbReference type="InterPro" id="IPR019539">
    <property type="entry name" value="GalKase_N"/>
</dbReference>
<evidence type="ECO:0000259" key="6">
    <source>
        <dbReference type="Pfam" id="PF08544"/>
    </source>
</evidence>
<dbReference type="EMBL" id="JAGDFM010000101">
    <property type="protein sequence ID" value="KAG7386393.1"/>
    <property type="molecule type" value="Genomic_DNA"/>
</dbReference>
<evidence type="ECO:0000256" key="2">
    <source>
        <dbReference type="ARBA" id="ARBA00022741"/>
    </source>
</evidence>
<dbReference type="PANTHER" id="PTHR10457">
    <property type="entry name" value="MEVALONATE KINASE/GALACTOKINASE"/>
    <property type="match status" value="1"/>
</dbReference>
<dbReference type="GO" id="GO:0005829">
    <property type="term" value="C:cytosol"/>
    <property type="evidence" value="ECO:0007669"/>
    <property type="project" value="TreeGrafter"/>
</dbReference>
<dbReference type="Pfam" id="PF10509">
    <property type="entry name" value="GalKase_gal_bdg"/>
    <property type="match status" value="1"/>
</dbReference>
<dbReference type="PROSITE" id="PS00627">
    <property type="entry name" value="GHMP_KINASES_ATP"/>
    <property type="match status" value="1"/>
</dbReference>
<evidence type="ECO:0000313" key="8">
    <source>
        <dbReference type="EMBL" id="KAG7386393.1"/>
    </source>
</evidence>
<dbReference type="GO" id="GO:0005524">
    <property type="term" value="F:ATP binding"/>
    <property type="evidence" value="ECO:0007669"/>
    <property type="project" value="UniProtKB-KW"/>
</dbReference>
<dbReference type="GO" id="GO:0006012">
    <property type="term" value="P:galactose metabolic process"/>
    <property type="evidence" value="ECO:0007669"/>
    <property type="project" value="InterPro"/>
</dbReference>
<feature type="domain" description="GHMP kinase C-terminal" evidence="6">
    <location>
        <begin position="410"/>
        <end position="472"/>
    </location>
</feature>
<dbReference type="PIRSF" id="PIRSF000530">
    <property type="entry name" value="Galactokinase"/>
    <property type="match status" value="1"/>
</dbReference>
<reference evidence="8" key="1">
    <citation type="submission" date="2021-02" db="EMBL/GenBank/DDBJ databases">
        <authorList>
            <person name="Palmer J.M."/>
        </authorList>
    </citation>
    <scope>NUCLEOTIDE SEQUENCE</scope>
    <source>
        <strain evidence="8">SCRP734</strain>
    </source>
</reference>
<protein>
    <submittedName>
        <fullName evidence="8">Galactokinase</fullName>
    </submittedName>
</protein>
<keyword evidence="1" id="KW-0808">Transferase</keyword>
<evidence type="ECO:0000259" key="5">
    <source>
        <dbReference type="Pfam" id="PF00288"/>
    </source>
</evidence>
<sequence>MSRTLFRALALPAAGSPPDEASRRLLQVAGAFESHFNHPPAGVARAPGRVNLIGEHVDYEGYAVLPMAIEQSVYVAFNVKKISSGSTGVMVLSVANTKPQYKAVTLSMDEQEQGIGGKREQEGAAWAKYVFCGVLGIRDARPELFAGEETELQMLVDGDIPAGCGLSSSSALVVASALATSSALMVPGQELLIREELAELCRQAEHRVGTMGGGMDQAVACLAQRGVALHLDFSSVPVTSNPVKVPDAAAGVTFVVANSLVIAEKAVDAATHFNKRVVECALAAKLIAKKAGIDNWRTMTRLVDVQKALGGSEGGMSFAELQKLASSSCPQKEFAISEIEAELGEPIAELFSGSSLEAGIKQVLVSAASFKLQQRALHVWGEAERVAQFQTICASLTKLTTSQAPVEMQLQSLGGVMSESHRSCKLLYECSCPELDTLVDAAMAAGALGARLTGAGWGGCIVALVRKNEVTSFMKSILSSYYNKRGISSGDASDATFESAPASGADIFISQ</sequence>
<keyword evidence="2" id="KW-0547">Nucleotide-binding</keyword>
<dbReference type="InterPro" id="IPR006206">
    <property type="entry name" value="Mevalonate/galactokinase"/>
</dbReference>
<comment type="caution">
    <text evidence="8">The sequence shown here is derived from an EMBL/GenBank/DDBJ whole genome shotgun (WGS) entry which is preliminary data.</text>
</comment>
<dbReference type="OrthoDB" id="187738at2759"/>
<keyword evidence="4" id="KW-0067">ATP-binding</keyword>
<proteinExistence type="predicted"/>
<organism evidence="8 9">
    <name type="scientific">Phytophthora pseudosyringae</name>
    <dbReference type="NCBI Taxonomy" id="221518"/>
    <lineage>
        <taxon>Eukaryota</taxon>
        <taxon>Sar</taxon>
        <taxon>Stramenopiles</taxon>
        <taxon>Oomycota</taxon>
        <taxon>Peronosporomycetes</taxon>
        <taxon>Peronosporales</taxon>
        <taxon>Peronosporaceae</taxon>
        <taxon>Phytophthora</taxon>
    </lineage>
</organism>
<evidence type="ECO:0000256" key="4">
    <source>
        <dbReference type="ARBA" id="ARBA00022840"/>
    </source>
</evidence>
<accession>A0A8T1W2Q1</accession>
<dbReference type="Proteomes" id="UP000694044">
    <property type="component" value="Unassembled WGS sequence"/>
</dbReference>